<evidence type="ECO:0000313" key="1">
    <source>
        <dbReference type="EMBL" id="GAI85445.1"/>
    </source>
</evidence>
<sequence length="84" mass="9779">SIISVSRSYTKCNNHVYEAEAPRKVLEVGHAQPLYNHQTLQSMKIMIWLTEEDRWLLVEMEAEIFRAHMGELGALYGDPHPLRE</sequence>
<feature type="non-terminal residue" evidence="1">
    <location>
        <position position="1"/>
    </location>
</feature>
<dbReference type="AlphaFoldDB" id="X1TCX9"/>
<dbReference type="EMBL" id="BARW01011246">
    <property type="protein sequence ID" value="GAI85445.1"/>
    <property type="molecule type" value="Genomic_DNA"/>
</dbReference>
<gene>
    <name evidence="1" type="ORF">S12H4_21764</name>
</gene>
<accession>X1TCX9</accession>
<comment type="caution">
    <text evidence="1">The sequence shown here is derived from an EMBL/GenBank/DDBJ whole genome shotgun (WGS) entry which is preliminary data.</text>
</comment>
<organism evidence="1">
    <name type="scientific">marine sediment metagenome</name>
    <dbReference type="NCBI Taxonomy" id="412755"/>
    <lineage>
        <taxon>unclassified sequences</taxon>
        <taxon>metagenomes</taxon>
        <taxon>ecological metagenomes</taxon>
    </lineage>
</organism>
<protein>
    <submittedName>
        <fullName evidence="1">Uncharacterized protein</fullName>
    </submittedName>
</protein>
<name>X1TCX9_9ZZZZ</name>
<reference evidence="1" key="1">
    <citation type="journal article" date="2014" name="Front. Microbiol.">
        <title>High frequency of phylogenetically diverse reductive dehalogenase-homologous genes in deep subseafloor sedimentary metagenomes.</title>
        <authorList>
            <person name="Kawai M."/>
            <person name="Futagami T."/>
            <person name="Toyoda A."/>
            <person name="Takaki Y."/>
            <person name="Nishi S."/>
            <person name="Hori S."/>
            <person name="Arai W."/>
            <person name="Tsubouchi T."/>
            <person name="Morono Y."/>
            <person name="Uchiyama I."/>
            <person name="Ito T."/>
            <person name="Fujiyama A."/>
            <person name="Inagaki F."/>
            <person name="Takami H."/>
        </authorList>
    </citation>
    <scope>NUCLEOTIDE SEQUENCE</scope>
    <source>
        <strain evidence="1">Expedition CK06-06</strain>
    </source>
</reference>
<proteinExistence type="predicted"/>